<sequence length="298" mass="33222">MRKIAILLSLLALVNLSAFSSVSAPSTVPDSVLSAFYSQMEGRRDADLVITDYRESDGFIFISYTVDGKERNISASGEEEIKRSIENSLRLEKALFSDGPVIFYEDGRFIASETDYSEGKLLYALDDEGKRKSVLMVSEKEEGLNMLEHFSGKSAKAGYRVQSGPVFSSEISFSTPLDTFMPSLGIRFYFMSLFKNIYPSLGFEYTNAMGRNIYSPLLSLKARWNLSSLLSSDFSMIRSGAVFADAAMLFSFSPSFSLEAEITAGYEHYISMNLYYNIAYRYSTLRGNTMSISAGVLL</sequence>
<evidence type="ECO:0008006" key="4">
    <source>
        <dbReference type="Google" id="ProtNLM"/>
    </source>
</evidence>
<name>A0A9D1PTY1_9SPIO</name>
<dbReference type="AlphaFoldDB" id="A0A9D1PTY1"/>
<feature type="chain" id="PRO_5039106584" description="Autotransporter domain-containing protein" evidence="1">
    <location>
        <begin position="21"/>
        <end position="298"/>
    </location>
</feature>
<proteinExistence type="predicted"/>
<reference evidence="2" key="1">
    <citation type="journal article" date="2021" name="PeerJ">
        <title>Extensive microbial diversity within the chicken gut microbiome revealed by metagenomics and culture.</title>
        <authorList>
            <person name="Gilroy R."/>
            <person name="Ravi A."/>
            <person name="Getino M."/>
            <person name="Pursley I."/>
            <person name="Horton D.L."/>
            <person name="Alikhan N.F."/>
            <person name="Baker D."/>
            <person name="Gharbi K."/>
            <person name="Hall N."/>
            <person name="Watson M."/>
            <person name="Adriaenssens E.M."/>
            <person name="Foster-Nyarko E."/>
            <person name="Jarju S."/>
            <person name="Secka A."/>
            <person name="Antonio M."/>
            <person name="Oren A."/>
            <person name="Chaudhuri R.R."/>
            <person name="La Ragione R."/>
            <person name="Hildebrand F."/>
            <person name="Pallen M.J."/>
        </authorList>
    </citation>
    <scope>NUCLEOTIDE SEQUENCE</scope>
    <source>
        <strain evidence="2">Gambia11-129</strain>
    </source>
</reference>
<keyword evidence="1" id="KW-0732">Signal</keyword>
<dbReference type="EMBL" id="DXHU01000006">
    <property type="protein sequence ID" value="HIV98527.1"/>
    <property type="molecule type" value="Genomic_DNA"/>
</dbReference>
<dbReference type="Proteomes" id="UP000823936">
    <property type="component" value="Unassembled WGS sequence"/>
</dbReference>
<protein>
    <recommendedName>
        <fullName evidence="4">Autotransporter domain-containing protein</fullName>
    </recommendedName>
</protein>
<evidence type="ECO:0000313" key="3">
    <source>
        <dbReference type="Proteomes" id="UP000823936"/>
    </source>
</evidence>
<gene>
    <name evidence="2" type="ORF">IAB12_01955</name>
</gene>
<accession>A0A9D1PTY1</accession>
<evidence type="ECO:0000313" key="2">
    <source>
        <dbReference type="EMBL" id="HIV98527.1"/>
    </source>
</evidence>
<evidence type="ECO:0000256" key="1">
    <source>
        <dbReference type="SAM" id="SignalP"/>
    </source>
</evidence>
<reference evidence="2" key="2">
    <citation type="submission" date="2021-04" db="EMBL/GenBank/DDBJ databases">
        <authorList>
            <person name="Gilroy R."/>
        </authorList>
    </citation>
    <scope>NUCLEOTIDE SEQUENCE</scope>
    <source>
        <strain evidence="2">Gambia11-129</strain>
    </source>
</reference>
<comment type="caution">
    <text evidence="2">The sequence shown here is derived from an EMBL/GenBank/DDBJ whole genome shotgun (WGS) entry which is preliminary data.</text>
</comment>
<feature type="signal peptide" evidence="1">
    <location>
        <begin position="1"/>
        <end position="20"/>
    </location>
</feature>
<organism evidence="2 3">
    <name type="scientific">Candidatus Ornithospirochaeta avicola</name>
    <dbReference type="NCBI Taxonomy" id="2840896"/>
    <lineage>
        <taxon>Bacteria</taxon>
        <taxon>Pseudomonadati</taxon>
        <taxon>Spirochaetota</taxon>
        <taxon>Spirochaetia</taxon>
        <taxon>Spirochaetales</taxon>
        <taxon>Spirochaetaceae</taxon>
        <taxon>Spirochaetaceae incertae sedis</taxon>
        <taxon>Candidatus Ornithospirochaeta</taxon>
    </lineage>
</organism>